<dbReference type="PROSITE" id="PS51186">
    <property type="entry name" value="GNAT"/>
    <property type="match status" value="1"/>
</dbReference>
<gene>
    <name evidence="2" type="ORF">CUD01_30950</name>
</gene>
<proteinExistence type="predicted"/>
<keyword evidence="3" id="KW-1185">Reference proteome</keyword>
<comment type="caution">
    <text evidence="2">The sequence shown here is derived from an EMBL/GenBank/DDBJ whole genome shotgun (WGS) entry which is preliminary data.</text>
</comment>
<name>A0A4Y3KDX0_CELUD</name>
<dbReference type="GO" id="GO:0005737">
    <property type="term" value="C:cytoplasm"/>
    <property type="evidence" value="ECO:0007669"/>
    <property type="project" value="TreeGrafter"/>
</dbReference>
<dbReference type="InterPro" id="IPR051908">
    <property type="entry name" value="Ribosomal_N-acetyltransferase"/>
</dbReference>
<dbReference type="InterPro" id="IPR000182">
    <property type="entry name" value="GNAT_dom"/>
</dbReference>
<sequence length="225" mass="24907">MDLVEMWPPAGVRVQCGDLELRYLDDELLTRLAALGGEGIHDPATMPFTRSWTRGTPEEVRRSILQHQWGLRGSFSREKWSLELAVLRDGEVLGIQGLYAQDFAVTREAETGSWLGLRHHGRGVGTRMRLAILHLLFEGLDAERATTSAFADNGPSNGVTRRLGYEANGESLVAREGAPARSLRYVMHRAVWAARGPEQRPDVVLHGVPALRTFLGLDEAEGSSR</sequence>
<evidence type="ECO:0000313" key="2">
    <source>
        <dbReference type="EMBL" id="GEA82651.1"/>
    </source>
</evidence>
<dbReference type="SUPFAM" id="SSF55729">
    <property type="entry name" value="Acyl-CoA N-acyltransferases (Nat)"/>
    <property type="match status" value="1"/>
</dbReference>
<organism evidence="2 3">
    <name type="scientific">Cellulomonas uda</name>
    <dbReference type="NCBI Taxonomy" id="1714"/>
    <lineage>
        <taxon>Bacteria</taxon>
        <taxon>Bacillati</taxon>
        <taxon>Actinomycetota</taxon>
        <taxon>Actinomycetes</taxon>
        <taxon>Micrococcales</taxon>
        <taxon>Cellulomonadaceae</taxon>
        <taxon>Cellulomonas</taxon>
    </lineage>
</organism>
<dbReference type="AlphaFoldDB" id="A0A4Y3KDX0"/>
<dbReference type="GO" id="GO:1990189">
    <property type="term" value="F:protein N-terminal-serine acetyltransferase activity"/>
    <property type="evidence" value="ECO:0007669"/>
    <property type="project" value="TreeGrafter"/>
</dbReference>
<accession>A0A4Y3KDX0</accession>
<dbReference type="Gene3D" id="3.40.630.30">
    <property type="match status" value="1"/>
</dbReference>
<dbReference type="RefSeq" id="WP_141322450.1">
    <property type="nucleotide sequence ID" value="NZ_BJLP01000076.1"/>
</dbReference>
<dbReference type="GO" id="GO:0008999">
    <property type="term" value="F:protein-N-terminal-alanine acetyltransferase activity"/>
    <property type="evidence" value="ECO:0007669"/>
    <property type="project" value="TreeGrafter"/>
</dbReference>
<dbReference type="PANTHER" id="PTHR43441">
    <property type="entry name" value="RIBOSOMAL-PROTEIN-SERINE ACETYLTRANSFERASE"/>
    <property type="match status" value="1"/>
</dbReference>
<feature type="domain" description="N-acetyltransferase" evidence="1">
    <location>
        <begin position="19"/>
        <end position="192"/>
    </location>
</feature>
<dbReference type="PANTHER" id="PTHR43441:SF11">
    <property type="entry name" value="RIBOSOMAL-PROTEIN-SERINE ACETYLTRANSFERASE"/>
    <property type="match status" value="1"/>
</dbReference>
<evidence type="ECO:0000313" key="3">
    <source>
        <dbReference type="Proteomes" id="UP000315842"/>
    </source>
</evidence>
<reference evidence="2 3" key="1">
    <citation type="submission" date="2019-06" db="EMBL/GenBank/DDBJ databases">
        <title>Whole genome shotgun sequence of Cellulomonas uda NBRC 3747.</title>
        <authorList>
            <person name="Hosoyama A."/>
            <person name="Uohara A."/>
            <person name="Ohji S."/>
            <person name="Ichikawa N."/>
        </authorList>
    </citation>
    <scope>NUCLEOTIDE SEQUENCE [LARGE SCALE GENOMIC DNA]</scope>
    <source>
        <strain evidence="2 3">NBRC 3747</strain>
    </source>
</reference>
<dbReference type="Pfam" id="PF13302">
    <property type="entry name" value="Acetyltransf_3"/>
    <property type="match status" value="1"/>
</dbReference>
<dbReference type="InterPro" id="IPR016181">
    <property type="entry name" value="Acyl_CoA_acyltransferase"/>
</dbReference>
<protein>
    <submittedName>
        <fullName evidence="2">Putative succinyl-CoA transferase</fullName>
    </submittedName>
</protein>
<dbReference type="EMBL" id="BJLP01000076">
    <property type="protein sequence ID" value="GEA82651.1"/>
    <property type="molecule type" value="Genomic_DNA"/>
</dbReference>
<dbReference type="Proteomes" id="UP000315842">
    <property type="component" value="Unassembled WGS sequence"/>
</dbReference>
<keyword evidence="2" id="KW-0808">Transferase</keyword>
<evidence type="ECO:0000259" key="1">
    <source>
        <dbReference type="PROSITE" id="PS51186"/>
    </source>
</evidence>